<evidence type="ECO:0000259" key="5">
    <source>
        <dbReference type="Pfam" id="PF00733"/>
    </source>
</evidence>
<keyword evidence="7" id="KW-1185">Reference proteome</keyword>
<dbReference type="InterPro" id="IPR001962">
    <property type="entry name" value="Asn_synthase"/>
</dbReference>
<evidence type="ECO:0000256" key="2">
    <source>
        <dbReference type="ARBA" id="ARBA00012737"/>
    </source>
</evidence>
<comment type="caution">
    <text evidence="6">The sequence shown here is derived from an EMBL/GenBank/DDBJ whole genome shotgun (WGS) entry which is preliminary data.</text>
</comment>
<dbReference type="CDD" id="cd01991">
    <property type="entry name" value="Asn_synthase_B_C"/>
    <property type="match status" value="1"/>
</dbReference>
<accession>A0ABV0KA18</accession>
<evidence type="ECO:0000313" key="7">
    <source>
        <dbReference type="Proteomes" id="UP001482513"/>
    </source>
</evidence>
<dbReference type="PANTHER" id="PTHR43284:SF1">
    <property type="entry name" value="ASPARAGINE SYNTHETASE"/>
    <property type="match status" value="1"/>
</dbReference>
<protein>
    <recommendedName>
        <fullName evidence="2">asparagine synthase (glutamine-hydrolyzing)</fullName>
        <ecNumber evidence="2">6.3.5.4</ecNumber>
    </recommendedName>
</protein>
<feature type="domain" description="Asparagine synthetase" evidence="5">
    <location>
        <begin position="1"/>
        <end position="55"/>
    </location>
</feature>
<dbReference type="RefSeq" id="WP_348251358.1">
    <property type="nucleotide sequence ID" value="NZ_JAMPKX010000012.1"/>
</dbReference>
<keyword evidence="3" id="KW-0061">Asparagine biosynthesis</keyword>
<comment type="pathway">
    <text evidence="1">Amino-acid biosynthesis; L-asparagine biosynthesis; L-asparagine from L-aspartate (L-Gln route): step 1/1.</text>
</comment>
<dbReference type="InterPro" id="IPR014729">
    <property type="entry name" value="Rossmann-like_a/b/a_fold"/>
</dbReference>
<dbReference type="EC" id="6.3.5.4" evidence="2"/>
<gene>
    <name evidence="6" type="ORF">NC992_22000</name>
</gene>
<dbReference type="SUPFAM" id="SSF52402">
    <property type="entry name" value="Adenine nucleotide alpha hydrolases-like"/>
    <property type="match status" value="1"/>
</dbReference>
<evidence type="ECO:0000256" key="4">
    <source>
        <dbReference type="ARBA" id="ARBA00048741"/>
    </source>
</evidence>
<dbReference type="EMBL" id="JAMPKX010000012">
    <property type="protein sequence ID" value="MEP0949568.1"/>
    <property type="molecule type" value="Genomic_DNA"/>
</dbReference>
<dbReference type="Gene3D" id="3.40.50.620">
    <property type="entry name" value="HUPs"/>
    <property type="match status" value="1"/>
</dbReference>
<sequence length="90" mass="9630">MGVFLSGGLDSSAITALAAKFHAHPVHTYSIHFGDPYPNELEFSGLVARHCGTQHPFSKFPLAKCGSSCLRPWPGSTIPLAIPSQYPTCC</sequence>
<evidence type="ECO:0000313" key="6">
    <source>
        <dbReference type="EMBL" id="MEP0949568.1"/>
    </source>
</evidence>
<proteinExistence type="predicted"/>
<keyword evidence="3" id="KW-0028">Amino-acid biosynthesis</keyword>
<organism evidence="6 7">
    <name type="scientific">Leptolyngbya subtilissima DQ-A4</name>
    <dbReference type="NCBI Taxonomy" id="2933933"/>
    <lineage>
        <taxon>Bacteria</taxon>
        <taxon>Bacillati</taxon>
        <taxon>Cyanobacteriota</taxon>
        <taxon>Cyanophyceae</taxon>
        <taxon>Leptolyngbyales</taxon>
        <taxon>Leptolyngbyaceae</taxon>
        <taxon>Leptolyngbya group</taxon>
        <taxon>Leptolyngbya</taxon>
    </lineage>
</organism>
<dbReference type="PANTHER" id="PTHR43284">
    <property type="entry name" value="ASPARAGINE SYNTHETASE (GLUTAMINE-HYDROLYZING)"/>
    <property type="match status" value="1"/>
</dbReference>
<comment type="catalytic activity">
    <reaction evidence="4">
        <text>L-aspartate + L-glutamine + ATP + H2O = L-asparagine + L-glutamate + AMP + diphosphate + H(+)</text>
        <dbReference type="Rhea" id="RHEA:12228"/>
        <dbReference type="ChEBI" id="CHEBI:15377"/>
        <dbReference type="ChEBI" id="CHEBI:15378"/>
        <dbReference type="ChEBI" id="CHEBI:29985"/>
        <dbReference type="ChEBI" id="CHEBI:29991"/>
        <dbReference type="ChEBI" id="CHEBI:30616"/>
        <dbReference type="ChEBI" id="CHEBI:33019"/>
        <dbReference type="ChEBI" id="CHEBI:58048"/>
        <dbReference type="ChEBI" id="CHEBI:58359"/>
        <dbReference type="ChEBI" id="CHEBI:456215"/>
        <dbReference type="EC" id="6.3.5.4"/>
    </reaction>
</comment>
<dbReference type="InterPro" id="IPR051786">
    <property type="entry name" value="ASN_synthetase/amidase"/>
</dbReference>
<reference evidence="6 7" key="1">
    <citation type="submission" date="2022-04" db="EMBL/GenBank/DDBJ databases">
        <title>Positive selection, recombination, and allopatry shape intraspecific diversity of widespread and dominant cyanobacteria.</title>
        <authorList>
            <person name="Wei J."/>
            <person name="Shu W."/>
            <person name="Hu C."/>
        </authorList>
    </citation>
    <scope>NUCLEOTIDE SEQUENCE [LARGE SCALE GENOMIC DNA]</scope>
    <source>
        <strain evidence="6 7">DQ-A4</strain>
    </source>
</reference>
<name>A0ABV0KA18_9CYAN</name>
<evidence type="ECO:0000256" key="3">
    <source>
        <dbReference type="ARBA" id="ARBA00022888"/>
    </source>
</evidence>
<dbReference type="Pfam" id="PF00733">
    <property type="entry name" value="Asn_synthase"/>
    <property type="match status" value="1"/>
</dbReference>
<dbReference type="Proteomes" id="UP001482513">
    <property type="component" value="Unassembled WGS sequence"/>
</dbReference>
<evidence type="ECO:0000256" key="1">
    <source>
        <dbReference type="ARBA" id="ARBA00005187"/>
    </source>
</evidence>